<feature type="region of interest" description="Disordered" evidence="1">
    <location>
        <begin position="134"/>
        <end position="163"/>
    </location>
</feature>
<dbReference type="PaxDb" id="39947-A0A0P0XJQ4"/>
<gene>
    <name evidence="2" type="ordered locus">Os09g0124900</name>
    <name evidence="2" type="ORF">OSNPB_090124900</name>
</gene>
<dbReference type="AlphaFoldDB" id="A0A0P0XJQ4"/>
<proteinExistence type="predicted"/>
<feature type="region of interest" description="Disordered" evidence="1">
    <location>
        <begin position="179"/>
        <end position="230"/>
    </location>
</feature>
<keyword evidence="3" id="KW-1185">Reference proteome</keyword>
<dbReference type="InParanoid" id="A0A0P0XJQ4"/>
<reference evidence="2 3" key="3">
    <citation type="journal article" date="2013" name="Rice">
        <title>Improvement of the Oryza sativa Nipponbare reference genome using next generation sequence and optical map data.</title>
        <authorList>
            <person name="Kawahara Y."/>
            <person name="de la Bastide M."/>
            <person name="Hamilton J.P."/>
            <person name="Kanamori H."/>
            <person name="McCombie W.R."/>
            <person name="Ouyang S."/>
            <person name="Schwartz D.C."/>
            <person name="Tanaka T."/>
            <person name="Wu J."/>
            <person name="Zhou S."/>
            <person name="Childs K.L."/>
            <person name="Davidson R.M."/>
            <person name="Lin H."/>
            <person name="Quesada-Ocampo L."/>
            <person name="Vaillancourt B."/>
            <person name="Sakai H."/>
            <person name="Lee S.S."/>
            <person name="Kim J."/>
            <person name="Numa H."/>
            <person name="Itoh T."/>
            <person name="Buell C.R."/>
            <person name="Matsumoto T."/>
        </authorList>
    </citation>
    <scope>NUCLEOTIDE SEQUENCE [LARGE SCALE GENOMIC DNA]</scope>
    <source>
        <strain evidence="3">cv. Nipponbare</strain>
    </source>
</reference>
<dbReference type="EMBL" id="AP014965">
    <property type="protein sequence ID" value="BAT06903.1"/>
    <property type="molecule type" value="Genomic_DNA"/>
</dbReference>
<feature type="compositionally biased region" description="Low complexity" evidence="1">
    <location>
        <begin position="140"/>
        <end position="151"/>
    </location>
</feature>
<reference evidence="2 3" key="2">
    <citation type="journal article" date="2013" name="Plant Cell Physiol.">
        <title>Rice Annotation Project Database (RAP-DB): an integrative and interactive database for rice genomics.</title>
        <authorList>
            <person name="Sakai H."/>
            <person name="Lee S.S."/>
            <person name="Tanaka T."/>
            <person name="Numa H."/>
            <person name="Kim J."/>
            <person name="Kawahara Y."/>
            <person name="Wakimoto H."/>
            <person name="Yang C.C."/>
            <person name="Iwamoto M."/>
            <person name="Abe T."/>
            <person name="Yamada Y."/>
            <person name="Muto A."/>
            <person name="Inokuchi H."/>
            <person name="Ikemura T."/>
            <person name="Matsumoto T."/>
            <person name="Sasaki T."/>
            <person name="Itoh T."/>
        </authorList>
    </citation>
    <scope>NUCLEOTIDE SEQUENCE [LARGE SCALE GENOMIC DNA]</scope>
    <source>
        <strain evidence="3">cv. Nipponbare</strain>
    </source>
</reference>
<evidence type="ECO:0000256" key="1">
    <source>
        <dbReference type="SAM" id="MobiDB-lite"/>
    </source>
</evidence>
<accession>A0A0P0XJQ4</accession>
<name>A0A0P0XJQ4_ORYSJ</name>
<protein>
    <submittedName>
        <fullName evidence="2">Os09g0124900 protein</fullName>
    </submittedName>
</protein>
<reference evidence="3" key="1">
    <citation type="journal article" date="2005" name="Nature">
        <title>The map-based sequence of the rice genome.</title>
        <authorList>
            <consortium name="International rice genome sequencing project (IRGSP)"/>
            <person name="Matsumoto T."/>
            <person name="Wu J."/>
            <person name="Kanamori H."/>
            <person name="Katayose Y."/>
            <person name="Fujisawa M."/>
            <person name="Namiki N."/>
            <person name="Mizuno H."/>
            <person name="Yamamoto K."/>
            <person name="Antonio B.A."/>
            <person name="Baba T."/>
            <person name="Sakata K."/>
            <person name="Nagamura Y."/>
            <person name="Aoki H."/>
            <person name="Arikawa K."/>
            <person name="Arita K."/>
            <person name="Bito T."/>
            <person name="Chiden Y."/>
            <person name="Fujitsuka N."/>
            <person name="Fukunaka R."/>
            <person name="Hamada M."/>
            <person name="Harada C."/>
            <person name="Hayashi A."/>
            <person name="Hijishita S."/>
            <person name="Honda M."/>
            <person name="Hosokawa S."/>
            <person name="Ichikawa Y."/>
            <person name="Idonuma A."/>
            <person name="Iijima M."/>
            <person name="Ikeda M."/>
            <person name="Ikeno M."/>
            <person name="Ito K."/>
            <person name="Ito S."/>
            <person name="Ito T."/>
            <person name="Ito Y."/>
            <person name="Ito Y."/>
            <person name="Iwabuchi A."/>
            <person name="Kamiya K."/>
            <person name="Karasawa W."/>
            <person name="Kurita K."/>
            <person name="Katagiri S."/>
            <person name="Kikuta A."/>
            <person name="Kobayashi H."/>
            <person name="Kobayashi N."/>
            <person name="Machita K."/>
            <person name="Maehara T."/>
            <person name="Masukawa M."/>
            <person name="Mizubayashi T."/>
            <person name="Mukai Y."/>
            <person name="Nagasaki H."/>
            <person name="Nagata Y."/>
            <person name="Naito S."/>
            <person name="Nakashima M."/>
            <person name="Nakama Y."/>
            <person name="Nakamichi Y."/>
            <person name="Nakamura M."/>
            <person name="Meguro A."/>
            <person name="Negishi M."/>
            <person name="Ohta I."/>
            <person name="Ohta T."/>
            <person name="Okamoto M."/>
            <person name="Ono N."/>
            <person name="Saji S."/>
            <person name="Sakaguchi M."/>
            <person name="Sakai K."/>
            <person name="Shibata M."/>
            <person name="Shimokawa T."/>
            <person name="Song J."/>
            <person name="Takazaki Y."/>
            <person name="Terasawa K."/>
            <person name="Tsugane M."/>
            <person name="Tsuji K."/>
            <person name="Ueda S."/>
            <person name="Waki K."/>
            <person name="Yamagata H."/>
            <person name="Yamamoto M."/>
            <person name="Yamamoto S."/>
            <person name="Yamane H."/>
            <person name="Yoshiki S."/>
            <person name="Yoshihara R."/>
            <person name="Yukawa K."/>
            <person name="Zhong H."/>
            <person name="Yano M."/>
            <person name="Yuan Q."/>
            <person name="Ouyang S."/>
            <person name="Liu J."/>
            <person name="Jones K.M."/>
            <person name="Gansberger K."/>
            <person name="Moffat K."/>
            <person name="Hill J."/>
            <person name="Bera J."/>
            <person name="Fadrosh D."/>
            <person name="Jin S."/>
            <person name="Johri S."/>
            <person name="Kim M."/>
            <person name="Overton L."/>
            <person name="Reardon M."/>
            <person name="Tsitrin T."/>
            <person name="Vuong H."/>
            <person name="Weaver B."/>
            <person name="Ciecko A."/>
            <person name="Tallon L."/>
            <person name="Jackson J."/>
            <person name="Pai G."/>
            <person name="Aken S.V."/>
            <person name="Utterback T."/>
            <person name="Reidmuller S."/>
            <person name="Feldblyum T."/>
            <person name="Hsiao J."/>
            <person name="Zismann V."/>
            <person name="Iobst S."/>
            <person name="de Vazeille A.R."/>
            <person name="Buell C.R."/>
            <person name="Ying K."/>
            <person name="Li Y."/>
            <person name="Lu T."/>
            <person name="Huang Y."/>
            <person name="Zhao Q."/>
            <person name="Feng Q."/>
            <person name="Zhang L."/>
            <person name="Zhu J."/>
            <person name="Weng Q."/>
            <person name="Mu J."/>
            <person name="Lu Y."/>
            <person name="Fan D."/>
            <person name="Liu Y."/>
            <person name="Guan J."/>
            <person name="Zhang Y."/>
            <person name="Yu S."/>
            <person name="Liu X."/>
            <person name="Zhang Y."/>
            <person name="Hong G."/>
            <person name="Han B."/>
            <person name="Choisne N."/>
            <person name="Demange N."/>
            <person name="Orjeda G."/>
            <person name="Samain S."/>
            <person name="Cattolico L."/>
            <person name="Pelletier E."/>
            <person name="Couloux A."/>
            <person name="Segurens B."/>
            <person name="Wincker P."/>
            <person name="D'Hont A."/>
            <person name="Scarpelli C."/>
            <person name="Weissenbach J."/>
            <person name="Salanoubat M."/>
            <person name="Quetier F."/>
            <person name="Yu Y."/>
            <person name="Kim H.R."/>
            <person name="Rambo T."/>
            <person name="Currie J."/>
            <person name="Collura K."/>
            <person name="Luo M."/>
            <person name="Yang T."/>
            <person name="Ammiraju J.S.S."/>
            <person name="Engler F."/>
            <person name="Soderlund C."/>
            <person name="Wing R.A."/>
            <person name="Palmer L.E."/>
            <person name="de la Bastide M."/>
            <person name="Spiegel L."/>
            <person name="Nascimento L."/>
            <person name="Zutavern T."/>
            <person name="O'Shaughnessy A."/>
            <person name="Dike S."/>
            <person name="Dedhia N."/>
            <person name="Preston R."/>
            <person name="Balija V."/>
            <person name="McCombie W.R."/>
            <person name="Chow T."/>
            <person name="Chen H."/>
            <person name="Chung M."/>
            <person name="Chen C."/>
            <person name="Shaw J."/>
            <person name="Wu H."/>
            <person name="Hsiao K."/>
            <person name="Chao Y."/>
            <person name="Chu M."/>
            <person name="Cheng C."/>
            <person name="Hour A."/>
            <person name="Lee P."/>
            <person name="Lin S."/>
            <person name="Lin Y."/>
            <person name="Liou J."/>
            <person name="Liu S."/>
            <person name="Hsing Y."/>
            <person name="Raghuvanshi S."/>
            <person name="Mohanty A."/>
            <person name="Bharti A.K."/>
            <person name="Gaur A."/>
            <person name="Gupta V."/>
            <person name="Kumar D."/>
            <person name="Ravi V."/>
            <person name="Vij S."/>
            <person name="Kapur A."/>
            <person name="Khurana P."/>
            <person name="Khurana P."/>
            <person name="Khurana J.P."/>
            <person name="Tyagi A.K."/>
            <person name="Gaikwad K."/>
            <person name="Singh A."/>
            <person name="Dalal V."/>
            <person name="Srivastava S."/>
            <person name="Dixit A."/>
            <person name="Pal A.K."/>
            <person name="Ghazi I.A."/>
            <person name="Yadav M."/>
            <person name="Pandit A."/>
            <person name="Bhargava A."/>
            <person name="Sureshbabu K."/>
            <person name="Batra K."/>
            <person name="Sharma T.R."/>
            <person name="Mohapatra T."/>
            <person name="Singh N.K."/>
            <person name="Messing J."/>
            <person name="Nelson A.B."/>
            <person name="Fuks G."/>
            <person name="Kavchok S."/>
            <person name="Keizer G."/>
            <person name="Linton E."/>
            <person name="Llaca V."/>
            <person name="Song R."/>
            <person name="Tanyolac B."/>
            <person name="Young S."/>
            <person name="Ho-Il K."/>
            <person name="Hahn J.H."/>
            <person name="Sangsakoo G."/>
            <person name="Vanavichit A."/>
            <person name="de Mattos Luiz.A.T."/>
            <person name="Zimmer P.D."/>
            <person name="Malone G."/>
            <person name="Dellagostin O."/>
            <person name="de Oliveira A.C."/>
            <person name="Bevan M."/>
            <person name="Bancroft I."/>
            <person name="Minx P."/>
            <person name="Cordum H."/>
            <person name="Wilson R."/>
            <person name="Cheng Z."/>
            <person name="Jin W."/>
            <person name="Jiang J."/>
            <person name="Leong S.A."/>
            <person name="Iwama H."/>
            <person name="Gojobori T."/>
            <person name="Itoh T."/>
            <person name="Niimura Y."/>
            <person name="Fujii Y."/>
            <person name="Habara T."/>
            <person name="Sakai H."/>
            <person name="Sato Y."/>
            <person name="Wilson G."/>
            <person name="Kumar K."/>
            <person name="McCouch S."/>
            <person name="Juretic N."/>
            <person name="Hoen D."/>
            <person name="Wright S."/>
            <person name="Bruskiewich R."/>
            <person name="Bureau T."/>
            <person name="Miyao A."/>
            <person name="Hirochika H."/>
            <person name="Nishikawa T."/>
            <person name="Kadowaki K."/>
            <person name="Sugiura M."/>
            <person name="Burr B."/>
            <person name="Sasaki T."/>
        </authorList>
    </citation>
    <scope>NUCLEOTIDE SEQUENCE [LARGE SCALE GENOMIC DNA]</scope>
    <source>
        <strain evidence="3">cv. Nipponbare</strain>
    </source>
</reference>
<organism evidence="2 3">
    <name type="scientific">Oryza sativa subsp. japonica</name>
    <name type="common">Rice</name>
    <dbReference type="NCBI Taxonomy" id="39947"/>
    <lineage>
        <taxon>Eukaryota</taxon>
        <taxon>Viridiplantae</taxon>
        <taxon>Streptophyta</taxon>
        <taxon>Embryophyta</taxon>
        <taxon>Tracheophyta</taxon>
        <taxon>Spermatophyta</taxon>
        <taxon>Magnoliopsida</taxon>
        <taxon>Liliopsida</taxon>
        <taxon>Poales</taxon>
        <taxon>Poaceae</taxon>
        <taxon>BOP clade</taxon>
        <taxon>Oryzoideae</taxon>
        <taxon>Oryzeae</taxon>
        <taxon>Oryzinae</taxon>
        <taxon>Oryza</taxon>
        <taxon>Oryza sativa</taxon>
    </lineage>
</organism>
<feature type="compositionally biased region" description="Pro residues" evidence="1">
    <location>
        <begin position="218"/>
        <end position="230"/>
    </location>
</feature>
<feature type="region of interest" description="Disordered" evidence="1">
    <location>
        <begin position="50"/>
        <end position="72"/>
    </location>
</feature>
<evidence type="ECO:0000313" key="2">
    <source>
        <dbReference type="EMBL" id="BAT06903.1"/>
    </source>
</evidence>
<dbReference type="Proteomes" id="UP000059680">
    <property type="component" value="Chromosome 9"/>
</dbReference>
<sequence length="230" mass="24818">MEKEWSTYATHGYPRLLLYICLSVPDPIYELLFPTSSFLARSLDGATSTIDTAGGGRRRHTSASNRAYSPPNHLRRRLRRKRLRIQMGTWRRLGLGIASFDFGSARVGEHGQARFGGGGGPARVEWPRARAKRMRPVTRGGAPAPASGAPGQQRRLDNRRGSAVATACEGAVAQLDGDGCNASSEEGREPSVAGAAVRAHRLPEPSLSRHRSRSVLALPPPPPDLPCLPS</sequence>
<evidence type="ECO:0000313" key="3">
    <source>
        <dbReference type="Proteomes" id="UP000059680"/>
    </source>
</evidence>